<dbReference type="NCBIfam" id="NF037995">
    <property type="entry name" value="TRAP_S1"/>
    <property type="match status" value="1"/>
</dbReference>
<evidence type="ECO:0000256" key="2">
    <source>
        <dbReference type="ARBA" id="ARBA00022448"/>
    </source>
</evidence>
<organism evidence="5 6">
    <name type="scientific">Stappia indica</name>
    <dbReference type="NCBI Taxonomy" id="538381"/>
    <lineage>
        <taxon>Bacteria</taxon>
        <taxon>Pseudomonadati</taxon>
        <taxon>Pseudomonadota</taxon>
        <taxon>Alphaproteobacteria</taxon>
        <taxon>Hyphomicrobiales</taxon>
        <taxon>Stappiaceae</taxon>
        <taxon>Stappia</taxon>
    </lineage>
</organism>
<dbReference type="STRING" id="538381.GCA_001696535_02017"/>
<evidence type="ECO:0000256" key="3">
    <source>
        <dbReference type="ARBA" id="ARBA00022729"/>
    </source>
</evidence>
<evidence type="ECO:0000313" key="5">
    <source>
        <dbReference type="EMBL" id="SOC07022.1"/>
    </source>
</evidence>
<keyword evidence="6" id="KW-1185">Reference proteome</keyword>
<dbReference type="RefSeq" id="WP_097174926.1">
    <property type="nucleotide sequence ID" value="NZ_OBML01000005.1"/>
</dbReference>
<protein>
    <submittedName>
        <fullName evidence="5">TRAP-type C4-dicarboxylate transport system, substrate-binding protein</fullName>
    </submittedName>
</protein>
<sequence>MILEKARHLAISAVVLGGLALQPLVAQAETTLTVATVDAAGTLRNLAGKKLRDILEERGAKVKVRHIEGPVLGNAAQVRDQVAEGSVDVIGTDAAWATPYSNFLKATSYAFIFRDHAHLTSVFESDFMKGLADQIAAEQGVRILGAAILPSRAYFTSVEPRSANDFEGLKIRSPQLDNWLASYKALGANPTPVNWNEVFLALQTGLVDGGHGLPVDVKPNNWHMAAPNITDLEDMFAVHVWMINEGRWQALSEQEQADLQHAVNEVNAWMAESASKQNIEAIAQMLKEGEGSYISHSAAKREAVAALAGAEKVAEFPNAEREKLREMALAAARKMEGQTGWWDEGVLDQIQAVK</sequence>
<dbReference type="CDD" id="cd13603">
    <property type="entry name" value="PBP2_TRAP_Siap_TeaA_like"/>
    <property type="match status" value="1"/>
</dbReference>
<dbReference type="EMBL" id="OBML01000005">
    <property type="protein sequence ID" value="SOC07022.1"/>
    <property type="molecule type" value="Genomic_DNA"/>
</dbReference>
<dbReference type="InterPro" id="IPR038404">
    <property type="entry name" value="TRAP_DctP_sf"/>
</dbReference>
<dbReference type="OrthoDB" id="8673861at2"/>
<dbReference type="Proteomes" id="UP000219331">
    <property type="component" value="Unassembled WGS sequence"/>
</dbReference>
<evidence type="ECO:0000256" key="1">
    <source>
        <dbReference type="ARBA" id="ARBA00009023"/>
    </source>
</evidence>
<dbReference type="AlphaFoldDB" id="A0A285SGG3"/>
<gene>
    <name evidence="5" type="ORF">SAMN05421512_105274</name>
</gene>
<dbReference type="InterPro" id="IPR018389">
    <property type="entry name" value="DctP_fam"/>
</dbReference>
<accession>A0A285SGG3</accession>
<feature type="chain" id="PRO_5012899643" evidence="4">
    <location>
        <begin position="29"/>
        <end position="354"/>
    </location>
</feature>
<comment type="similarity">
    <text evidence="1">Belongs to the bacterial solute-binding protein 7 family.</text>
</comment>
<evidence type="ECO:0000313" key="6">
    <source>
        <dbReference type="Proteomes" id="UP000219331"/>
    </source>
</evidence>
<dbReference type="Gene3D" id="3.40.190.170">
    <property type="entry name" value="Bacterial extracellular solute-binding protein, family 7"/>
    <property type="match status" value="1"/>
</dbReference>
<evidence type="ECO:0000256" key="4">
    <source>
        <dbReference type="SAM" id="SignalP"/>
    </source>
</evidence>
<feature type="signal peptide" evidence="4">
    <location>
        <begin position="1"/>
        <end position="28"/>
    </location>
</feature>
<name>A0A285SGG3_9HYPH</name>
<dbReference type="Pfam" id="PF03480">
    <property type="entry name" value="DctP"/>
    <property type="match status" value="1"/>
</dbReference>
<keyword evidence="2" id="KW-0813">Transport</keyword>
<dbReference type="PANTHER" id="PTHR33376">
    <property type="match status" value="1"/>
</dbReference>
<proteinExistence type="inferred from homology"/>
<dbReference type="PANTHER" id="PTHR33376:SF7">
    <property type="entry name" value="C4-DICARBOXYLATE-BINDING PROTEIN DCTB"/>
    <property type="match status" value="1"/>
</dbReference>
<dbReference type="GO" id="GO:0055085">
    <property type="term" value="P:transmembrane transport"/>
    <property type="evidence" value="ECO:0007669"/>
    <property type="project" value="InterPro"/>
</dbReference>
<reference evidence="5 6" key="1">
    <citation type="submission" date="2017-08" db="EMBL/GenBank/DDBJ databases">
        <authorList>
            <person name="de Groot N.N."/>
        </authorList>
    </citation>
    <scope>NUCLEOTIDE SEQUENCE [LARGE SCALE GENOMIC DNA]</scope>
    <source>
        <strain evidence="5 6">USBA 352</strain>
    </source>
</reference>
<keyword evidence="3 4" id="KW-0732">Signal</keyword>